<dbReference type="GO" id="GO:0016747">
    <property type="term" value="F:acyltransferase activity, transferring groups other than amino-acyl groups"/>
    <property type="evidence" value="ECO:0007669"/>
    <property type="project" value="InterPro"/>
</dbReference>
<proteinExistence type="predicted"/>
<evidence type="ECO:0000313" key="3">
    <source>
        <dbReference type="Proteomes" id="UP000736335"/>
    </source>
</evidence>
<keyword evidence="3" id="KW-1185">Reference proteome</keyword>
<organism evidence="2 3">
    <name type="scientific">Thelephora terrestris</name>
    <dbReference type="NCBI Taxonomy" id="56493"/>
    <lineage>
        <taxon>Eukaryota</taxon>
        <taxon>Fungi</taxon>
        <taxon>Dikarya</taxon>
        <taxon>Basidiomycota</taxon>
        <taxon>Agaricomycotina</taxon>
        <taxon>Agaricomycetes</taxon>
        <taxon>Thelephorales</taxon>
        <taxon>Thelephoraceae</taxon>
        <taxon>Thelephora</taxon>
    </lineage>
</organism>
<name>A0A9P6HGS3_9AGAM</name>
<evidence type="ECO:0000259" key="1">
    <source>
        <dbReference type="PROSITE" id="PS51186"/>
    </source>
</evidence>
<dbReference type="SUPFAM" id="SSF55729">
    <property type="entry name" value="Acyl-CoA N-acyltransferases (Nat)"/>
    <property type="match status" value="1"/>
</dbReference>
<dbReference type="EMBL" id="WIUZ02000006">
    <property type="protein sequence ID" value="KAF9785689.1"/>
    <property type="molecule type" value="Genomic_DNA"/>
</dbReference>
<dbReference type="InterPro" id="IPR000182">
    <property type="entry name" value="GNAT_dom"/>
</dbReference>
<gene>
    <name evidence="2" type="ORF">BJ322DRAFT_1055748</name>
</gene>
<dbReference type="OrthoDB" id="5372118at2759"/>
<dbReference type="CDD" id="cd04301">
    <property type="entry name" value="NAT_SF"/>
    <property type="match status" value="1"/>
</dbReference>
<dbReference type="InterPro" id="IPR016181">
    <property type="entry name" value="Acyl_CoA_acyltransferase"/>
</dbReference>
<dbReference type="Proteomes" id="UP000736335">
    <property type="component" value="Unassembled WGS sequence"/>
</dbReference>
<reference evidence="2" key="1">
    <citation type="journal article" date="2020" name="Nat. Commun.">
        <title>Large-scale genome sequencing of mycorrhizal fungi provides insights into the early evolution of symbiotic traits.</title>
        <authorList>
            <person name="Miyauchi S."/>
            <person name="Kiss E."/>
            <person name="Kuo A."/>
            <person name="Drula E."/>
            <person name="Kohler A."/>
            <person name="Sanchez-Garcia M."/>
            <person name="Morin E."/>
            <person name="Andreopoulos B."/>
            <person name="Barry K.W."/>
            <person name="Bonito G."/>
            <person name="Buee M."/>
            <person name="Carver A."/>
            <person name="Chen C."/>
            <person name="Cichocki N."/>
            <person name="Clum A."/>
            <person name="Culley D."/>
            <person name="Crous P.W."/>
            <person name="Fauchery L."/>
            <person name="Girlanda M."/>
            <person name="Hayes R.D."/>
            <person name="Keri Z."/>
            <person name="LaButti K."/>
            <person name="Lipzen A."/>
            <person name="Lombard V."/>
            <person name="Magnuson J."/>
            <person name="Maillard F."/>
            <person name="Murat C."/>
            <person name="Nolan M."/>
            <person name="Ohm R.A."/>
            <person name="Pangilinan J."/>
            <person name="Pereira M.F."/>
            <person name="Perotto S."/>
            <person name="Peter M."/>
            <person name="Pfister S."/>
            <person name="Riley R."/>
            <person name="Sitrit Y."/>
            <person name="Stielow J.B."/>
            <person name="Szollosi G."/>
            <person name="Zifcakova L."/>
            <person name="Stursova M."/>
            <person name="Spatafora J.W."/>
            <person name="Tedersoo L."/>
            <person name="Vaario L.M."/>
            <person name="Yamada A."/>
            <person name="Yan M."/>
            <person name="Wang P."/>
            <person name="Xu J."/>
            <person name="Bruns T."/>
            <person name="Baldrian P."/>
            <person name="Vilgalys R."/>
            <person name="Dunand C."/>
            <person name="Henrissat B."/>
            <person name="Grigoriev I.V."/>
            <person name="Hibbett D."/>
            <person name="Nagy L.G."/>
            <person name="Martin F.M."/>
        </authorList>
    </citation>
    <scope>NUCLEOTIDE SEQUENCE</scope>
    <source>
        <strain evidence="2">UH-Tt-Lm1</strain>
    </source>
</reference>
<dbReference type="Pfam" id="PF13508">
    <property type="entry name" value="Acetyltransf_7"/>
    <property type="match status" value="1"/>
</dbReference>
<reference evidence="2" key="2">
    <citation type="submission" date="2020-11" db="EMBL/GenBank/DDBJ databases">
        <authorList>
            <consortium name="DOE Joint Genome Institute"/>
            <person name="Kuo A."/>
            <person name="Miyauchi S."/>
            <person name="Kiss E."/>
            <person name="Drula E."/>
            <person name="Kohler A."/>
            <person name="Sanchez-Garcia M."/>
            <person name="Andreopoulos B."/>
            <person name="Barry K.W."/>
            <person name="Bonito G."/>
            <person name="Buee M."/>
            <person name="Carver A."/>
            <person name="Chen C."/>
            <person name="Cichocki N."/>
            <person name="Clum A."/>
            <person name="Culley D."/>
            <person name="Crous P.W."/>
            <person name="Fauchery L."/>
            <person name="Girlanda M."/>
            <person name="Hayes R."/>
            <person name="Keri Z."/>
            <person name="Labutti K."/>
            <person name="Lipzen A."/>
            <person name="Lombard V."/>
            <person name="Magnuson J."/>
            <person name="Maillard F."/>
            <person name="Morin E."/>
            <person name="Murat C."/>
            <person name="Nolan M."/>
            <person name="Ohm R."/>
            <person name="Pangilinan J."/>
            <person name="Pereira M."/>
            <person name="Perotto S."/>
            <person name="Peter M."/>
            <person name="Riley R."/>
            <person name="Sitrit Y."/>
            <person name="Stielow B."/>
            <person name="Szollosi G."/>
            <person name="Zifcakova L."/>
            <person name="Stursova M."/>
            <person name="Spatafora J.W."/>
            <person name="Tedersoo L."/>
            <person name="Vaario L.-M."/>
            <person name="Yamada A."/>
            <person name="Yan M."/>
            <person name="Wang P."/>
            <person name="Xu J."/>
            <person name="Bruns T."/>
            <person name="Baldrian P."/>
            <person name="Vilgalys R."/>
            <person name="Henrissat B."/>
            <person name="Grigoriev I.V."/>
            <person name="Hibbett D."/>
            <person name="Nagy L.G."/>
            <person name="Martin F.M."/>
        </authorList>
    </citation>
    <scope>NUCLEOTIDE SEQUENCE</scope>
    <source>
        <strain evidence="2">UH-Tt-Lm1</strain>
    </source>
</reference>
<comment type="caution">
    <text evidence="2">The sequence shown here is derived from an EMBL/GenBank/DDBJ whole genome shotgun (WGS) entry which is preliminary data.</text>
</comment>
<dbReference type="Gene3D" id="3.40.630.30">
    <property type="match status" value="1"/>
</dbReference>
<dbReference type="PROSITE" id="PS51186">
    <property type="entry name" value="GNAT"/>
    <property type="match status" value="1"/>
</dbReference>
<protein>
    <recommendedName>
        <fullName evidence="1">N-acetyltransferase domain-containing protein</fullName>
    </recommendedName>
</protein>
<dbReference type="AlphaFoldDB" id="A0A9P6HGS3"/>
<accession>A0A9P6HGS3</accession>
<sequence length="486" mass="55034">MHVWTLRGNQVGNSGASGMTCETKDEDFLRLCHGSFTVNYVVTLITYHTPDPVCFFPDIRISGFESFSLLVAMIEIISESFLGRIDPDHYAFQILHHGKVESLEPAVSHYRRLLCSYGLYKYPGGSGCWPAIPVLRHLQQHYLIFHTSHRTATDFLSATHSHLQDNELSSNIVFAHALKRLQKEAGRTSTTPSEVEDWLRFPRHPVPEDPRAFWLTVWTVDPTENTATLDLILSCVDWTLGNYPIFLWSPQPEDKAWLIPRVTELTQRLRECVPPERVFSAFGMTWLIKTFSEYWTGLTGHEVEVEPFYAALLSHCTQSTFVDSSPQLPVGHVTRLATQSDVESVARLCKEFGDDSVFFPMTLDQGRIEAGELIKNAQIWVYDVNGQCATVCAVTRSTYNISCITKVYTTPNYRRMGCAEHLVRHVTKGLLSDMKKDAVMLYVSHGNGAQRVYDRVGFVGLCGKEQPEDMEDSLELGFVGTVRGHW</sequence>
<evidence type="ECO:0000313" key="2">
    <source>
        <dbReference type="EMBL" id="KAF9785689.1"/>
    </source>
</evidence>
<feature type="domain" description="N-acetyltransferase" evidence="1">
    <location>
        <begin position="332"/>
        <end position="475"/>
    </location>
</feature>